<gene>
    <name evidence="2" type="ORF">jhhlp_006993</name>
</gene>
<keyword evidence="1" id="KW-0732">Signal</keyword>
<organism evidence="2 3">
    <name type="scientific">Lomentospora prolificans</name>
    <dbReference type="NCBI Taxonomy" id="41688"/>
    <lineage>
        <taxon>Eukaryota</taxon>
        <taxon>Fungi</taxon>
        <taxon>Dikarya</taxon>
        <taxon>Ascomycota</taxon>
        <taxon>Pezizomycotina</taxon>
        <taxon>Sordariomycetes</taxon>
        <taxon>Hypocreomycetidae</taxon>
        <taxon>Microascales</taxon>
        <taxon>Microascaceae</taxon>
        <taxon>Lomentospora</taxon>
    </lineage>
</organism>
<dbReference type="VEuPathDB" id="FungiDB:jhhlp_006993"/>
<accession>A0A2N3N1E4</accession>
<dbReference type="OrthoDB" id="2360823at2759"/>
<dbReference type="InParanoid" id="A0A2N3N1E4"/>
<reference evidence="2 3" key="1">
    <citation type="journal article" date="2017" name="G3 (Bethesda)">
        <title>First Draft Genome Sequence of the Pathogenic Fungus Lomentospora prolificans (Formerly Scedosporium prolificans).</title>
        <authorList>
            <person name="Luo R."/>
            <person name="Zimin A."/>
            <person name="Workman R."/>
            <person name="Fan Y."/>
            <person name="Pertea G."/>
            <person name="Grossman N."/>
            <person name="Wear M.P."/>
            <person name="Jia B."/>
            <person name="Miller H."/>
            <person name="Casadevall A."/>
            <person name="Timp W."/>
            <person name="Zhang S.X."/>
            <person name="Salzberg S.L."/>
        </authorList>
    </citation>
    <scope>NUCLEOTIDE SEQUENCE [LARGE SCALE GENOMIC DNA]</scope>
    <source>
        <strain evidence="2 3">JHH-5317</strain>
    </source>
</reference>
<feature type="chain" id="PRO_5014936958" description="Secreted protein" evidence="1">
    <location>
        <begin position="20"/>
        <end position="136"/>
    </location>
</feature>
<keyword evidence="3" id="KW-1185">Reference proteome</keyword>
<sequence>MKLTFLFAFFVAFLAGVDAWAFTAMTKNNFKGKRRTFYSATGKTDCYNIPDDVAGNVHSLVYCTMPWTRCSITLHSKSKCEGSIVGSSSRTWPKIWEDRSVSGKTSKVRSFRIQGCKKVGTTLDITKCYNSKNPWE</sequence>
<name>A0A2N3N1E4_9PEZI</name>
<dbReference type="AlphaFoldDB" id="A0A2N3N1E4"/>
<evidence type="ECO:0000313" key="3">
    <source>
        <dbReference type="Proteomes" id="UP000233524"/>
    </source>
</evidence>
<dbReference type="Proteomes" id="UP000233524">
    <property type="component" value="Unassembled WGS sequence"/>
</dbReference>
<dbReference type="EMBL" id="NLAX01001034">
    <property type="protein sequence ID" value="PKS06247.1"/>
    <property type="molecule type" value="Genomic_DNA"/>
</dbReference>
<feature type="signal peptide" evidence="1">
    <location>
        <begin position="1"/>
        <end position="19"/>
    </location>
</feature>
<protein>
    <recommendedName>
        <fullName evidence="4">Secreted protein</fullName>
    </recommendedName>
</protein>
<comment type="caution">
    <text evidence="2">The sequence shown here is derived from an EMBL/GenBank/DDBJ whole genome shotgun (WGS) entry which is preliminary data.</text>
</comment>
<evidence type="ECO:0008006" key="4">
    <source>
        <dbReference type="Google" id="ProtNLM"/>
    </source>
</evidence>
<evidence type="ECO:0000313" key="2">
    <source>
        <dbReference type="EMBL" id="PKS06247.1"/>
    </source>
</evidence>
<proteinExistence type="predicted"/>
<evidence type="ECO:0000256" key="1">
    <source>
        <dbReference type="SAM" id="SignalP"/>
    </source>
</evidence>